<dbReference type="WBParaSite" id="HPLM_0001414501-mRNA-1">
    <property type="protein sequence ID" value="HPLM_0001414501-mRNA-1"/>
    <property type="gene ID" value="HPLM_0001414501"/>
</dbReference>
<evidence type="ECO:0000313" key="1">
    <source>
        <dbReference type="EMBL" id="VDO51999.1"/>
    </source>
</evidence>
<evidence type="ECO:0000313" key="3">
    <source>
        <dbReference type="WBParaSite" id="HPLM_0001414501-mRNA-1"/>
    </source>
</evidence>
<sequence length="93" mass="10388">MRVLTRLYTGNHICLHYGEVDHPDLVGSPDKLVTVMFSSDFSVDSVVFIIAPLFQCDTVAEDRELASVSMHMTLMKSVYDADLIDPIELDLAL</sequence>
<proteinExistence type="predicted"/>
<reference evidence="1 2" key="2">
    <citation type="submission" date="2018-11" db="EMBL/GenBank/DDBJ databases">
        <authorList>
            <consortium name="Pathogen Informatics"/>
        </authorList>
    </citation>
    <scope>NUCLEOTIDE SEQUENCE [LARGE SCALE GENOMIC DNA]</scope>
    <source>
        <strain evidence="1 2">MHpl1</strain>
    </source>
</reference>
<gene>
    <name evidence="1" type="ORF">HPLM_LOCUS14137</name>
</gene>
<reference evidence="3" key="1">
    <citation type="submission" date="2017-02" db="UniProtKB">
        <authorList>
            <consortium name="WormBaseParasite"/>
        </authorList>
    </citation>
    <scope>IDENTIFICATION</scope>
</reference>
<dbReference type="EMBL" id="UZAF01018462">
    <property type="protein sequence ID" value="VDO51999.1"/>
    <property type="molecule type" value="Genomic_DNA"/>
</dbReference>
<dbReference type="Proteomes" id="UP000268014">
    <property type="component" value="Unassembled WGS sequence"/>
</dbReference>
<keyword evidence="2" id="KW-1185">Reference proteome</keyword>
<name>A0A0N4WRM3_HAEPC</name>
<protein>
    <submittedName>
        <fullName evidence="1 3">Uncharacterized protein</fullName>
    </submittedName>
</protein>
<accession>A0A0N4WRM3</accession>
<organism evidence="3">
    <name type="scientific">Haemonchus placei</name>
    <name type="common">Barber's pole worm</name>
    <dbReference type="NCBI Taxonomy" id="6290"/>
    <lineage>
        <taxon>Eukaryota</taxon>
        <taxon>Metazoa</taxon>
        <taxon>Ecdysozoa</taxon>
        <taxon>Nematoda</taxon>
        <taxon>Chromadorea</taxon>
        <taxon>Rhabditida</taxon>
        <taxon>Rhabditina</taxon>
        <taxon>Rhabditomorpha</taxon>
        <taxon>Strongyloidea</taxon>
        <taxon>Trichostrongylidae</taxon>
        <taxon>Haemonchus</taxon>
    </lineage>
</organism>
<evidence type="ECO:0000313" key="2">
    <source>
        <dbReference type="Proteomes" id="UP000268014"/>
    </source>
</evidence>
<dbReference type="AlphaFoldDB" id="A0A0N4WRM3"/>